<protein>
    <submittedName>
        <fullName evidence="11">Methyl-accepting chemotaxis protein</fullName>
    </submittedName>
</protein>
<dbReference type="GO" id="GO:0004888">
    <property type="term" value="F:transmembrane signaling receptor activity"/>
    <property type="evidence" value="ECO:0007669"/>
    <property type="project" value="InterPro"/>
</dbReference>
<evidence type="ECO:0000259" key="9">
    <source>
        <dbReference type="PROSITE" id="PS50111"/>
    </source>
</evidence>
<dbReference type="EMBL" id="JJRY01000001">
    <property type="protein sequence ID" value="KEF40009.1"/>
    <property type="molecule type" value="Genomic_DNA"/>
</dbReference>
<organism evidence="11 12">
    <name type="scientific">Schinkia azotoformans MEV2011</name>
    <dbReference type="NCBI Taxonomy" id="1348973"/>
    <lineage>
        <taxon>Bacteria</taxon>
        <taxon>Bacillati</taxon>
        <taxon>Bacillota</taxon>
        <taxon>Bacilli</taxon>
        <taxon>Bacillales</taxon>
        <taxon>Bacillaceae</taxon>
        <taxon>Calidifontibacillus/Schinkia group</taxon>
        <taxon>Schinkia</taxon>
    </lineage>
</organism>
<dbReference type="AlphaFoldDB" id="A0A072NQQ7"/>
<dbReference type="PANTHER" id="PTHR32089">
    <property type="entry name" value="METHYL-ACCEPTING CHEMOTAXIS PROTEIN MCPB"/>
    <property type="match status" value="1"/>
</dbReference>
<evidence type="ECO:0000259" key="10">
    <source>
        <dbReference type="PROSITE" id="PS50885"/>
    </source>
</evidence>
<evidence type="ECO:0000313" key="11">
    <source>
        <dbReference type="EMBL" id="KEF40009.1"/>
    </source>
</evidence>
<evidence type="ECO:0000256" key="2">
    <source>
        <dbReference type="ARBA" id="ARBA00022475"/>
    </source>
</evidence>
<dbReference type="SUPFAM" id="SSF58104">
    <property type="entry name" value="Methyl-accepting chemotaxis protein (MCP) signaling domain"/>
    <property type="match status" value="1"/>
</dbReference>
<dbReference type="PATRIC" id="fig|1348973.3.peg.17"/>
<feature type="domain" description="HAMP" evidence="10">
    <location>
        <begin position="343"/>
        <end position="395"/>
    </location>
</feature>
<dbReference type="GO" id="GO:0006935">
    <property type="term" value="P:chemotaxis"/>
    <property type="evidence" value="ECO:0007669"/>
    <property type="project" value="InterPro"/>
</dbReference>
<dbReference type="InterPro" id="IPR004089">
    <property type="entry name" value="MCPsignal_dom"/>
</dbReference>
<dbReference type="RefSeq" id="WP_035192317.1">
    <property type="nucleotide sequence ID" value="NZ_JJRY01000001.1"/>
</dbReference>
<dbReference type="Gene3D" id="1.10.287.950">
    <property type="entry name" value="Methyl-accepting chemotaxis protein"/>
    <property type="match status" value="1"/>
</dbReference>
<dbReference type="Pfam" id="PF00672">
    <property type="entry name" value="HAMP"/>
    <property type="match status" value="1"/>
</dbReference>
<evidence type="ECO:0000256" key="4">
    <source>
        <dbReference type="ARBA" id="ARBA00023224"/>
    </source>
</evidence>
<name>A0A072NQQ7_SCHAZ</name>
<evidence type="ECO:0000256" key="1">
    <source>
        <dbReference type="ARBA" id="ARBA00004236"/>
    </source>
</evidence>
<evidence type="ECO:0000313" key="12">
    <source>
        <dbReference type="Proteomes" id="UP000027936"/>
    </source>
</evidence>
<sequence length="700" mass="76669">MQCFFAPGTWLINKFKYSGKFFILGVIVLIPLVLLSYFLFSEINNSIEAAEEAVDGAKYNNELKTFLQYMQQHRGTANGYLNGDQSFKEKLIEIQKKIDDTITTIDNIDQEVGNRLKTTKAWTDIKNKWVGVSKNVYNMKAPESFALHTEITYETMELIKDVADSSKLKVVPQLDASYLMESVVNELPLLTENMGQARGKGAGAAAKGVLTDEEKLQFSSFISSIRSNSDNFIRAYSIILNENPEVGNKLKEKVDFSQQSISEFLDIFENRIIKKVDIESGQFFDIGTKAIDASFALYEIETNMLNQLLLDQVSQLEMKKLTLTIIVSVLFLLAAYLCISFFMSVKDAVTNLVKTTSEMANGNLTVRTKIKSEDELLVIGEAFNGMADSFSMMIKKSQEAVEQLASSSEQLSASADETEQTAMQIADTINGVAAGATEQSDHTGAMLEMIKNTKAQVDIGNAKVEQSFIQAKESSRFASVGNAAISEAISHLGDVTRTVQFATDSIQKLGKRSNEIGGIISVITNIADQTNLLALNAAIEAARAGEQGKGFAVVAEEVRKLAEQSSTAARQIIELIESIQSETSVTVRTMESNLTAVQGQVNIIQKGGESLKEIVRNVEKTEMSVQELQQVLVQLEENADEVLKSVQVVAAVIEDTAASAEEVAASAEEQSATVEEMSASSLALAKLAEELQSEINRFTV</sequence>
<keyword evidence="4 6" id="KW-0807">Transducer</keyword>
<keyword evidence="8" id="KW-0812">Transmembrane</keyword>
<dbReference type="InterPro" id="IPR004090">
    <property type="entry name" value="Chemotax_Me-accpt_rcpt"/>
</dbReference>
<evidence type="ECO:0000256" key="5">
    <source>
        <dbReference type="ARBA" id="ARBA00029447"/>
    </source>
</evidence>
<reference evidence="11 12" key="1">
    <citation type="submission" date="2014-04" db="EMBL/GenBank/DDBJ databases">
        <title>Draft genome sequence of Bacillus azotoformans MEV2011, a (co-) denitrifying strain unable to grow in the presence of oxygen.</title>
        <authorList>
            <person name="Nielsen M."/>
            <person name="Schreiber L."/>
            <person name="Finster K."/>
            <person name="Schramm A."/>
        </authorList>
    </citation>
    <scope>NUCLEOTIDE SEQUENCE [LARGE SCALE GENOMIC DNA]</scope>
    <source>
        <strain evidence="11 12">MEV2011</strain>
    </source>
</reference>
<feature type="coiled-coil region" evidence="7">
    <location>
        <begin position="611"/>
        <end position="677"/>
    </location>
</feature>
<accession>A0A072NQQ7</accession>
<dbReference type="CDD" id="cd06225">
    <property type="entry name" value="HAMP"/>
    <property type="match status" value="1"/>
</dbReference>
<dbReference type="PRINTS" id="PR00260">
    <property type="entry name" value="CHEMTRNSDUCR"/>
</dbReference>
<dbReference type="InterPro" id="IPR003660">
    <property type="entry name" value="HAMP_dom"/>
</dbReference>
<comment type="subcellular location">
    <subcellularLocation>
        <location evidence="1">Cell membrane</location>
    </subcellularLocation>
</comment>
<comment type="similarity">
    <text evidence="5">Belongs to the methyl-accepting chemotaxis (MCP) protein family.</text>
</comment>
<evidence type="ECO:0000256" key="7">
    <source>
        <dbReference type="SAM" id="Coils"/>
    </source>
</evidence>
<comment type="caution">
    <text evidence="11">The sequence shown here is derived from an EMBL/GenBank/DDBJ whole genome shotgun (WGS) entry which is preliminary data.</text>
</comment>
<dbReference type="Pfam" id="PF00015">
    <property type="entry name" value="MCPsignal"/>
    <property type="match status" value="1"/>
</dbReference>
<keyword evidence="8" id="KW-1133">Transmembrane helix</keyword>
<feature type="domain" description="Methyl-accepting transducer" evidence="9">
    <location>
        <begin position="414"/>
        <end position="664"/>
    </location>
</feature>
<dbReference type="OrthoDB" id="9814363at2"/>
<dbReference type="CDD" id="cd11386">
    <property type="entry name" value="MCP_signal"/>
    <property type="match status" value="1"/>
</dbReference>
<dbReference type="SMART" id="SM00283">
    <property type="entry name" value="MA"/>
    <property type="match status" value="1"/>
</dbReference>
<gene>
    <name evidence="11" type="ORF">M670_00019</name>
</gene>
<dbReference type="GO" id="GO:0007165">
    <property type="term" value="P:signal transduction"/>
    <property type="evidence" value="ECO:0007669"/>
    <property type="project" value="UniProtKB-KW"/>
</dbReference>
<keyword evidence="7" id="KW-0175">Coiled coil</keyword>
<evidence type="ECO:0000256" key="6">
    <source>
        <dbReference type="PROSITE-ProRule" id="PRU00284"/>
    </source>
</evidence>
<evidence type="ECO:0000256" key="3">
    <source>
        <dbReference type="ARBA" id="ARBA00023136"/>
    </source>
</evidence>
<evidence type="ECO:0000256" key="8">
    <source>
        <dbReference type="SAM" id="Phobius"/>
    </source>
</evidence>
<proteinExistence type="inferred from homology"/>
<dbReference type="PROSITE" id="PS50885">
    <property type="entry name" value="HAMP"/>
    <property type="match status" value="1"/>
</dbReference>
<keyword evidence="2" id="KW-1003">Cell membrane</keyword>
<dbReference type="SMART" id="SM00304">
    <property type="entry name" value="HAMP"/>
    <property type="match status" value="1"/>
</dbReference>
<keyword evidence="3 8" id="KW-0472">Membrane</keyword>
<dbReference type="PANTHER" id="PTHR32089:SF112">
    <property type="entry name" value="LYSOZYME-LIKE PROTEIN-RELATED"/>
    <property type="match status" value="1"/>
</dbReference>
<dbReference type="PROSITE" id="PS50111">
    <property type="entry name" value="CHEMOTAXIS_TRANSDUC_2"/>
    <property type="match status" value="1"/>
</dbReference>
<feature type="transmembrane region" description="Helical" evidence="8">
    <location>
        <begin position="21"/>
        <end position="40"/>
    </location>
</feature>
<dbReference type="Proteomes" id="UP000027936">
    <property type="component" value="Unassembled WGS sequence"/>
</dbReference>
<dbReference type="GO" id="GO:0005886">
    <property type="term" value="C:plasma membrane"/>
    <property type="evidence" value="ECO:0007669"/>
    <property type="project" value="UniProtKB-SubCell"/>
</dbReference>
<feature type="transmembrane region" description="Helical" evidence="8">
    <location>
        <begin position="321"/>
        <end position="343"/>
    </location>
</feature>